<comment type="similarity">
    <text evidence="1">Belongs to the ZPR1 family.</text>
</comment>
<evidence type="ECO:0000259" key="5">
    <source>
        <dbReference type="SMART" id="SM00709"/>
    </source>
</evidence>
<comment type="caution">
    <text evidence="6">The sequence shown here is derived from an EMBL/GenBank/DDBJ whole genome shotgun (WGS) entry which is preliminary data.</text>
</comment>
<keyword evidence="4" id="KW-0862">Zinc</keyword>
<dbReference type="Gene3D" id="2.20.25.420">
    <property type="entry name" value="ZPR1, zinc finger domain"/>
    <property type="match status" value="1"/>
</dbReference>
<dbReference type="InterPro" id="IPR042452">
    <property type="entry name" value="ZPR1_Znf1/2"/>
</dbReference>
<evidence type="ECO:0000313" key="6">
    <source>
        <dbReference type="EMBL" id="HII70830.1"/>
    </source>
</evidence>
<dbReference type="AlphaFoldDB" id="A0A832T2F6"/>
<organism evidence="6 7">
    <name type="scientific">Methanopyrus kandleri</name>
    <dbReference type="NCBI Taxonomy" id="2320"/>
    <lineage>
        <taxon>Archaea</taxon>
        <taxon>Methanobacteriati</taxon>
        <taxon>Methanobacteriota</taxon>
        <taxon>Methanomada group</taxon>
        <taxon>Methanopyri</taxon>
        <taxon>Methanopyrales</taxon>
        <taxon>Methanopyraceae</taxon>
        <taxon>Methanopyrus</taxon>
    </lineage>
</organism>
<dbReference type="InterPro" id="IPR004457">
    <property type="entry name" value="Znf_ZPR1"/>
</dbReference>
<gene>
    <name evidence="6" type="ORF">HA336_06335</name>
</gene>
<dbReference type="EMBL" id="DUJS01000004">
    <property type="protein sequence ID" value="HII70830.1"/>
    <property type="molecule type" value="Genomic_DNA"/>
</dbReference>
<dbReference type="GO" id="GO:0008270">
    <property type="term" value="F:zinc ion binding"/>
    <property type="evidence" value="ECO:0007669"/>
    <property type="project" value="UniProtKB-KW"/>
</dbReference>
<evidence type="ECO:0000256" key="1">
    <source>
        <dbReference type="ARBA" id="ARBA00008354"/>
    </source>
</evidence>
<sequence length="215" mass="24666">MGKKIGEDNRETHEMKYKMELSDLECPVCGEKALMVHGRVDEIPHFGRVLEQFIHCKACGYRHSDVMCLEDREPAEYRYRVNSPEDLRVRVVRSPSGFVEIPELGIEVKPGPAAQGFVSNIEGLLRRIRERVETAAKWADKEESKKRAEEILRRMDAAVSGEDEITIVLKDPYGHSAIVPEEDDKLEVRELDEEEAEELRSRIFRPLVPSGEYSN</sequence>
<feature type="domain" description="Zinc finger ZPR1-type" evidence="5">
    <location>
        <begin position="24"/>
        <end position="180"/>
    </location>
</feature>
<evidence type="ECO:0000256" key="2">
    <source>
        <dbReference type="ARBA" id="ARBA00022723"/>
    </source>
</evidence>
<reference evidence="6" key="1">
    <citation type="journal article" date="2020" name="bioRxiv">
        <title>A rank-normalized archaeal taxonomy based on genome phylogeny resolves widespread incomplete and uneven classifications.</title>
        <authorList>
            <person name="Rinke C."/>
            <person name="Chuvochina M."/>
            <person name="Mussig A.J."/>
            <person name="Chaumeil P.-A."/>
            <person name="Waite D.W."/>
            <person name="Whitman W.B."/>
            <person name="Parks D.H."/>
            <person name="Hugenholtz P."/>
        </authorList>
    </citation>
    <scope>NUCLEOTIDE SEQUENCE</scope>
    <source>
        <strain evidence="6">UBA8853</strain>
    </source>
</reference>
<dbReference type="NCBIfam" id="TIGR00310">
    <property type="entry name" value="ZPR1_znf"/>
    <property type="match status" value="1"/>
</dbReference>
<dbReference type="PANTHER" id="PTHR10876:SF0">
    <property type="entry name" value="ZINC FINGER PROTEIN ZPR1"/>
    <property type="match status" value="1"/>
</dbReference>
<keyword evidence="2" id="KW-0479">Metal-binding</keyword>
<protein>
    <submittedName>
        <fullName evidence="6">ZPR1 zinc finger domain-containing protein</fullName>
    </submittedName>
</protein>
<proteinExistence type="inferred from homology"/>
<accession>A0A832T2F6</accession>
<dbReference type="Gene3D" id="2.60.120.1040">
    <property type="entry name" value="ZPR1, A/B domain"/>
    <property type="match status" value="1"/>
</dbReference>
<dbReference type="GeneID" id="1477335"/>
<evidence type="ECO:0000256" key="3">
    <source>
        <dbReference type="ARBA" id="ARBA00022771"/>
    </source>
</evidence>
<dbReference type="Pfam" id="PF22794">
    <property type="entry name" value="jr-ZPR1"/>
    <property type="match status" value="1"/>
</dbReference>
<dbReference type="InterPro" id="IPR004470">
    <property type="entry name" value="ZPR1-like_arc"/>
</dbReference>
<dbReference type="InterPro" id="IPR040141">
    <property type="entry name" value="ZPR1"/>
</dbReference>
<dbReference type="Proteomes" id="UP000619545">
    <property type="component" value="Unassembled WGS sequence"/>
</dbReference>
<evidence type="ECO:0000256" key="4">
    <source>
        <dbReference type="ARBA" id="ARBA00022833"/>
    </source>
</evidence>
<name>A0A832T2F6_9EURY</name>
<dbReference type="InterPro" id="IPR042451">
    <property type="entry name" value="ZPR1_A/B_dom"/>
</dbReference>
<dbReference type="SMART" id="SM00709">
    <property type="entry name" value="Zpr1"/>
    <property type="match status" value="1"/>
</dbReference>
<evidence type="ECO:0000313" key="7">
    <source>
        <dbReference type="Proteomes" id="UP000619545"/>
    </source>
</evidence>
<keyword evidence="3" id="KW-0863">Zinc-finger</keyword>
<dbReference type="RefSeq" id="WP_148679367.1">
    <property type="nucleotide sequence ID" value="NZ_DUJS01000004.1"/>
</dbReference>
<dbReference type="PANTHER" id="PTHR10876">
    <property type="entry name" value="ZINC FINGER PROTEIN ZPR1"/>
    <property type="match status" value="1"/>
</dbReference>
<dbReference type="InterPro" id="IPR056180">
    <property type="entry name" value="ZPR1_jr_dom"/>
</dbReference>
<dbReference type="NCBIfam" id="TIGR00340">
    <property type="entry name" value="zpr1_rel"/>
    <property type="match status" value="1"/>
</dbReference>